<protein>
    <submittedName>
        <fullName evidence="1">Uncharacterized protein</fullName>
    </submittedName>
</protein>
<accession>A0AAW2IZF5</accession>
<gene>
    <name evidence="1" type="ORF">Scaly_2757400</name>
</gene>
<evidence type="ECO:0000313" key="1">
    <source>
        <dbReference type="EMBL" id="KAL0287679.1"/>
    </source>
</evidence>
<reference evidence="1" key="1">
    <citation type="submission" date="2020-06" db="EMBL/GenBank/DDBJ databases">
        <authorList>
            <person name="Li T."/>
            <person name="Hu X."/>
            <person name="Zhang T."/>
            <person name="Song X."/>
            <person name="Zhang H."/>
            <person name="Dai N."/>
            <person name="Sheng W."/>
            <person name="Hou X."/>
            <person name="Wei L."/>
        </authorList>
    </citation>
    <scope>NUCLEOTIDE SEQUENCE</scope>
    <source>
        <strain evidence="1">KEN8</strain>
        <tissue evidence="1">Leaf</tissue>
    </source>
</reference>
<comment type="caution">
    <text evidence="1">The sequence shown here is derived from an EMBL/GenBank/DDBJ whole genome shotgun (WGS) entry which is preliminary data.</text>
</comment>
<name>A0AAW2IZF5_9LAMI</name>
<proteinExistence type="predicted"/>
<reference evidence="1" key="2">
    <citation type="journal article" date="2024" name="Plant">
        <title>Genomic evolution and insights into agronomic trait innovations of Sesamum species.</title>
        <authorList>
            <person name="Miao H."/>
            <person name="Wang L."/>
            <person name="Qu L."/>
            <person name="Liu H."/>
            <person name="Sun Y."/>
            <person name="Le M."/>
            <person name="Wang Q."/>
            <person name="Wei S."/>
            <person name="Zheng Y."/>
            <person name="Lin W."/>
            <person name="Duan Y."/>
            <person name="Cao H."/>
            <person name="Xiong S."/>
            <person name="Wang X."/>
            <person name="Wei L."/>
            <person name="Li C."/>
            <person name="Ma Q."/>
            <person name="Ju M."/>
            <person name="Zhao R."/>
            <person name="Li G."/>
            <person name="Mu C."/>
            <person name="Tian Q."/>
            <person name="Mei H."/>
            <person name="Zhang T."/>
            <person name="Gao T."/>
            <person name="Zhang H."/>
        </authorList>
    </citation>
    <scope>NUCLEOTIDE SEQUENCE</scope>
    <source>
        <strain evidence="1">KEN8</strain>
    </source>
</reference>
<sequence length="187" mass="20880">MGEELLQQYTALEVIKTPFQMAPLKSPGPDGVHLPKSSVVFSRNTGVDLGNHIVADLTIRRENKMELYLDLPSRVAHFKRNLFTIIRDRIWCKIIAWDEKFLSQADKEVLIKSVIQAPLGWQAPLADCVKINSDGATSRQDREMGIRVIAQGAPGEYLAWLARHIHRLGNGEVVEALAARETISLAS</sequence>
<organism evidence="1">
    <name type="scientific">Sesamum calycinum</name>
    <dbReference type="NCBI Taxonomy" id="2727403"/>
    <lineage>
        <taxon>Eukaryota</taxon>
        <taxon>Viridiplantae</taxon>
        <taxon>Streptophyta</taxon>
        <taxon>Embryophyta</taxon>
        <taxon>Tracheophyta</taxon>
        <taxon>Spermatophyta</taxon>
        <taxon>Magnoliopsida</taxon>
        <taxon>eudicotyledons</taxon>
        <taxon>Gunneridae</taxon>
        <taxon>Pentapetalae</taxon>
        <taxon>asterids</taxon>
        <taxon>lamiids</taxon>
        <taxon>Lamiales</taxon>
        <taxon>Pedaliaceae</taxon>
        <taxon>Sesamum</taxon>
    </lineage>
</organism>
<dbReference type="AlphaFoldDB" id="A0AAW2IZF5"/>
<dbReference type="EMBL" id="JACGWM010001806">
    <property type="protein sequence ID" value="KAL0287679.1"/>
    <property type="molecule type" value="Genomic_DNA"/>
</dbReference>